<dbReference type="EMBL" id="FUHU01000016">
    <property type="protein sequence ID" value="SJM51130.1"/>
    <property type="molecule type" value="Genomic_DNA"/>
</dbReference>
<reference evidence="2 3" key="1">
    <citation type="submission" date="2017-02" db="EMBL/GenBank/DDBJ databases">
        <authorList>
            <person name="Peterson S.W."/>
        </authorList>
    </citation>
    <scope>NUCLEOTIDE SEQUENCE [LARGE SCALE GENOMIC DNA]</scope>
    <source>
        <strain evidence="2 3">LMG 22410</strain>
    </source>
</reference>
<evidence type="ECO:0000313" key="3">
    <source>
        <dbReference type="Proteomes" id="UP000195787"/>
    </source>
</evidence>
<dbReference type="GeneID" id="303172104"/>
<sequence length="103" mass="11850">MGRLYYGSSPAYEFDDLVLAHLRSIVFSKFNHQESFGLTWISDGQQRSVWLHPSTDVVFEFDDRTTPELDQEWLDEMRAQAGTRVGLRIADAPRKGKATRRSS</sequence>
<evidence type="ECO:0000313" key="2">
    <source>
        <dbReference type="EMBL" id="SJM51130.1"/>
    </source>
</evidence>
<dbReference type="OrthoDB" id="5123855at2"/>
<gene>
    <name evidence="2" type="ORF">CZ674_02660</name>
</gene>
<name>A0A1R4F597_9MICO</name>
<feature type="domain" description="DUF7882" evidence="1">
    <location>
        <begin position="1"/>
        <end position="90"/>
    </location>
</feature>
<keyword evidence="3" id="KW-1185">Reference proteome</keyword>
<dbReference type="InterPro" id="IPR057204">
    <property type="entry name" value="DUF7882"/>
</dbReference>
<organism evidence="2 3">
    <name type="scientific">Agrococcus casei LMG 22410</name>
    <dbReference type="NCBI Taxonomy" id="1255656"/>
    <lineage>
        <taxon>Bacteria</taxon>
        <taxon>Bacillati</taxon>
        <taxon>Actinomycetota</taxon>
        <taxon>Actinomycetes</taxon>
        <taxon>Micrococcales</taxon>
        <taxon>Microbacteriaceae</taxon>
        <taxon>Agrococcus</taxon>
    </lineage>
</organism>
<protein>
    <recommendedName>
        <fullName evidence="1">DUF7882 domain-containing protein</fullName>
    </recommendedName>
</protein>
<dbReference type="Proteomes" id="UP000195787">
    <property type="component" value="Unassembled WGS sequence"/>
</dbReference>
<accession>A0A1R4F597</accession>
<evidence type="ECO:0000259" key="1">
    <source>
        <dbReference type="Pfam" id="PF25355"/>
    </source>
</evidence>
<dbReference type="Pfam" id="PF25355">
    <property type="entry name" value="DUF7882"/>
    <property type="match status" value="1"/>
</dbReference>
<dbReference type="AlphaFoldDB" id="A0A1R4F597"/>
<dbReference type="RefSeq" id="WP_086991004.1">
    <property type="nucleotide sequence ID" value="NZ_FUHU01000016.1"/>
</dbReference>
<proteinExistence type="predicted"/>